<dbReference type="PROSITE" id="PS01126">
    <property type="entry name" value="EF_TS_1"/>
    <property type="match status" value="1"/>
</dbReference>
<evidence type="ECO:0000313" key="9">
    <source>
        <dbReference type="Proteomes" id="UP000240811"/>
    </source>
</evidence>
<keyword evidence="3 6" id="KW-0963">Cytoplasm</keyword>
<dbReference type="Gene3D" id="3.30.479.20">
    <property type="entry name" value="Elongation factor Ts, dimerisation domain"/>
    <property type="match status" value="2"/>
</dbReference>
<dbReference type="InterPro" id="IPR018101">
    <property type="entry name" value="Transl_elong_Ts_CS"/>
</dbReference>
<dbReference type="InterPro" id="IPR036402">
    <property type="entry name" value="EF-Ts_dimer_sf"/>
</dbReference>
<dbReference type="PANTHER" id="PTHR11741:SF0">
    <property type="entry name" value="ELONGATION FACTOR TS, MITOCHONDRIAL"/>
    <property type="match status" value="1"/>
</dbReference>
<evidence type="ECO:0000259" key="7">
    <source>
        <dbReference type="Pfam" id="PF00889"/>
    </source>
</evidence>
<evidence type="ECO:0000256" key="5">
    <source>
        <dbReference type="ARBA" id="ARBA00022917"/>
    </source>
</evidence>
<comment type="subcellular location">
    <subcellularLocation>
        <location evidence="6">Cytoplasm</location>
    </subcellularLocation>
</comment>
<comment type="function">
    <text evidence="6">Associates with the EF-Tu.GDP complex and induces the exchange of GDP to GTP. It remains bound to the aminoacyl-tRNA.EF-Tu.GTP complex up to the GTP hydrolysis stage on the ribosome.</text>
</comment>
<dbReference type="EMBL" id="PSQJ01000001">
    <property type="protein sequence ID" value="PTL87025.1"/>
    <property type="molecule type" value="Genomic_DNA"/>
</dbReference>
<dbReference type="GO" id="GO:0005737">
    <property type="term" value="C:cytoplasm"/>
    <property type="evidence" value="ECO:0007669"/>
    <property type="project" value="UniProtKB-SubCell"/>
</dbReference>
<dbReference type="Pfam" id="PF00889">
    <property type="entry name" value="EF_TS"/>
    <property type="match status" value="1"/>
</dbReference>
<dbReference type="NCBIfam" id="TIGR00116">
    <property type="entry name" value="tsf"/>
    <property type="match status" value="1"/>
</dbReference>
<proteinExistence type="inferred from homology"/>
<evidence type="ECO:0000256" key="3">
    <source>
        <dbReference type="ARBA" id="ARBA00022490"/>
    </source>
</evidence>
<evidence type="ECO:0000256" key="2">
    <source>
        <dbReference type="ARBA" id="ARBA00016956"/>
    </source>
</evidence>
<protein>
    <recommendedName>
        <fullName evidence="2 6">Elongation factor Ts</fullName>
        <shortName evidence="6">EF-Ts</shortName>
    </recommendedName>
</protein>
<dbReference type="GO" id="GO:0003746">
    <property type="term" value="F:translation elongation factor activity"/>
    <property type="evidence" value="ECO:0007669"/>
    <property type="project" value="UniProtKB-UniRule"/>
</dbReference>
<keyword evidence="5 6" id="KW-0648">Protein biosynthesis</keyword>
<dbReference type="SUPFAM" id="SSF54713">
    <property type="entry name" value="Elongation factor Ts (EF-Ts), dimerisation domain"/>
    <property type="match status" value="2"/>
</dbReference>
<organism evidence="8 9">
    <name type="scientific">Candidatus Liberibacter europaeus</name>
    <dbReference type="NCBI Taxonomy" id="744859"/>
    <lineage>
        <taxon>Bacteria</taxon>
        <taxon>Pseudomonadati</taxon>
        <taxon>Pseudomonadota</taxon>
        <taxon>Alphaproteobacteria</taxon>
        <taxon>Hyphomicrobiales</taxon>
        <taxon>Rhizobiaceae</taxon>
        <taxon>Liberibacter</taxon>
    </lineage>
</organism>
<dbReference type="InterPro" id="IPR009060">
    <property type="entry name" value="UBA-like_sf"/>
</dbReference>
<dbReference type="Gene3D" id="1.10.8.10">
    <property type="entry name" value="DNA helicase RuvA subunit, C-terminal domain"/>
    <property type="match status" value="1"/>
</dbReference>
<evidence type="ECO:0000256" key="1">
    <source>
        <dbReference type="ARBA" id="ARBA00005532"/>
    </source>
</evidence>
<comment type="caution">
    <text evidence="8">The sequence shown here is derived from an EMBL/GenBank/DDBJ whole genome shotgun (WGS) entry which is preliminary data.</text>
</comment>
<sequence length="295" mass="32200">MSEISTVQVMELRNMTGAGVMDCKNALIESKGDLELAIEHLQMQGKLKVRKRSGKDVSEGLVGVVHSGYEKAAIIEVNVETDSMARNSDFQDIVYKIANIALSTDGSVGNIMSFPFDNTGITVEEKLNNHIAIVGENIKLSRAELLSVSDGVVASYIHSVYAQSLGKIGVLIALKSLGDKEKLSSIGEQIAMHVAASSPLAISVETIDHSIIAKRRAYYMKEMLDSGKSEAMIEKIVDGKMRKFFKEVVLLSQDFIVDSSKTVLDFLKESEKVVDAPIEVVGMVRFVLGDWVKSV</sequence>
<gene>
    <name evidence="6 8" type="primary">tsf</name>
    <name evidence="8" type="ORF">C4617_01080</name>
</gene>
<dbReference type="InterPro" id="IPR001816">
    <property type="entry name" value="Transl_elong_EFTs/EF1B"/>
</dbReference>
<dbReference type="HAMAP" id="MF_00050">
    <property type="entry name" value="EF_Ts"/>
    <property type="match status" value="1"/>
</dbReference>
<evidence type="ECO:0000256" key="6">
    <source>
        <dbReference type="HAMAP-Rule" id="MF_00050"/>
    </source>
</evidence>
<dbReference type="SUPFAM" id="SSF46934">
    <property type="entry name" value="UBA-like"/>
    <property type="match status" value="1"/>
</dbReference>
<evidence type="ECO:0000313" key="8">
    <source>
        <dbReference type="EMBL" id="PTL87025.1"/>
    </source>
</evidence>
<dbReference type="PANTHER" id="PTHR11741">
    <property type="entry name" value="ELONGATION FACTOR TS"/>
    <property type="match status" value="1"/>
</dbReference>
<dbReference type="FunFam" id="1.10.8.10:FF:000001">
    <property type="entry name" value="Elongation factor Ts"/>
    <property type="match status" value="1"/>
</dbReference>
<evidence type="ECO:0000256" key="4">
    <source>
        <dbReference type="ARBA" id="ARBA00022768"/>
    </source>
</evidence>
<feature type="domain" description="Translation elongation factor EFTs/EF1B dimerisation" evidence="7">
    <location>
        <begin position="72"/>
        <end position="289"/>
    </location>
</feature>
<name>A0A2T4VZ31_9HYPH</name>
<comment type="caution">
    <text evidence="6">Lacks conserved residue(s) required for the propagation of feature annotation.</text>
</comment>
<dbReference type="CDD" id="cd14275">
    <property type="entry name" value="UBA_EF-Ts"/>
    <property type="match status" value="1"/>
</dbReference>
<dbReference type="Gene3D" id="1.10.286.20">
    <property type="match status" value="1"/>
</dbReference>
<dbReference type="AlphaFoldDB" id="A0A2T4VZ31"/>
<reference evidence="9" key="1">
    <citation type="submission" date="2018-02" db="EMBL/GenBank/DDBJ databases">
        <title>Genome sequence of Candidatus Liberibacter europaeus.</title>
        <authorList>
            <person name="Frampton R.A."/>
            <person name="Thompson S.M."/>
            <person name="David C."/>
            <person name="Addison S.M."/>
            <person name="Smith G.R."/>
        </authorList>
    </citation>
    <scope>NUCLEOTIDE SEQUENCE [LARGE SCALE GENOMIC DNA]</scope>
</reference>
<dbReference type="Proteomes" id="UP000240811">
    <property type="component" value="Unassembled WGS sequence"/>
</dbReference>
<keyword evidence="4 6" id="KW-0251">Elongation factor</keyword>
<accession>A0A2T4VZ31</accession>
<dbReference type="InterPro" id="IPR014039">
    <property type="entry name" value="Transl_elong_EFTs/EF1B_dimer"/>
</dbReference>
<comment type="similarity">
    <text evidence="1 6">Belongs to the EF-Ts family.</text>
</comment>